<dbReference type="OrthoDB" id="3982782at2"/>
<evidence type="ECO:0000256" key="2">
    <source>
        <dbReference type="SAM" id="Phobius"/>
    </source>
</evidence>
<evidence type="ECO:0000313" key="4">
    <source>
        <dbReference type="Proteomes" id="UP000267464"/>
    </source>
</evidence>
<feature type="compositionally biased region" description="Basic and acidic residues" evidence="1">
    <location>
        <begin position="33"/>
        <end position="50"/>
    </location>
</feature>
<gene>
    <name evidence="3" type="ORF">DZC73_20715</name>
</gene>
<feature type="compositionally biased region" description="Polar residues" evidence="1">
    <location>
        <begin position="17"/>
        <end position="32"/>
    </location>
</feature>
<name>A0A3N7HKV9_9BURK</name>
<feature type="transmembrane region" description="Helical" evidence="2">
    <location>
        <begin position="398"/>
        <end position="420"/>
    </location>
</feature>
<feature type="region of interest" description="Disordered" evidence="1">
    <location>
        <begin position="1"/>
        <end position="84"/>
    </location>
</feature>
<feature type="compositionally biased region" description="Basic and acidic residues" evidence="1">
    <location>
        <begin position="1338"/>
        <end position="1353"/>
    </location>
</feature>
<feature type="region of interest" description="Disordered" evidence="1">
    <location>
        <begin position="1323"/>
        <end position="1353"/>
    </location>
</feature>
<evidence type="ECO:0000256" key="1">
    <source>
        <dbReference type="SAM" id="MobiDB-lite"/>
    </source>
</evidence>
<keyword evidence="4" id="KW-1185">Reference proteome</keyword>
<reference evidence="3 4" key="1">
    <citation type="submission" date="2018-08" db="EMBL/GenBank/DDBJ databases">
        <authorList>
            <person name="Khan S.A."/>
            <person name="Jeon C.O."/>
            <person name="Chun B.H."/>
            <person name="Jeong S.E."/>
        </authorList>
    </citation>
    <scope>NUCLEOTIDE SEQUENCE [LARGE SCALE GENOMIC DNA]</scope>
    <source>
        <strain evidence="3 4">S-16</strain>
    </source>
</reference>
<dbReference type="Proteomes" id="UP000267464">
    <property type="component" value="Unassembled WGS sequence"/>
</dbReference>
<accession>A0A3N7HKV9</accession>
<keyword evidence="2" id="KW-1133">Transmembrane helix</keyword>
<comment type="caution">
    <text evidence="3">The sequence shown here is derived from an EMBL/GenBank/DDBJ whole genome shotgun (WGS) entry which is preliminary data.</text>
</comment>
<feature type="compositionally biased region" description="Polar residues" evidence="1">
    <location>
        <begin position="67"/>
        <end position="80"/>
    </location>
</feature>
<sequence length="1353" mass="147394">MTLSKQITHRPADAGTVNVTTRQPNTDDPQIESSRDGSRRKNTTDLDTQHRPTPHGPQRMRPRAQHTALQRTDATPSGADSQAVVLRPPREMAMLSQRTRMAYQTLSQLSQNLVRDGIDPYADGAPADRADPYFAALQNYVTEASGEIRALTTKPQSLEDPTVQRYFANVLGQFAGNTATFTIPTVVAAALEHVLGDKAAMAVYAGSIGLMAGVGGDLQPAVTRLAGGVAANLFASTGNHGLTGLYKAIAGQLGITLGSVMIHGLTHMSLTAMSPEFFGGTVAGRGVRAGIAGGVMSIGTQAALMGAAHLTLRRNGVNRAQELPEMDHTRSAKGGVFLNGLSAVSERTTATHKMKEVAARTVSALVGAVALYGLTLAASDAAKNGHISRVGQSAASILGAYTVFFGILSAIQALGTLMMFDPKRHIARFGKMGGEHLGQQLADCAMTNTQRLLDRGAVAMSKGAMGEDLQRFVNGAASVLNGEAFRTGRLEDATELAMHIHGLAAAVREDAQSLANHDLTDTTLHALADKLHVSATSIEIAVQNHDPAKGGVLYPELSDALNRLRQDKALLLKGMCQLGGHDQLGTDTRFMQQAERLVTLFNAVSLVEQQAKASDVVSRFMKFTQNSADAAATAKAVGVLSRPGMVDQVLQHVQRSGQDAVVLRNAVQRLSQAQFGDAATAPQKGGLAAKLALLENGLNRQINDGHRTRDVENQQLDQLVLDFASGDTATRDRAWGRFALAFRNGDFAASQLYRRVLRHLDDPSLDLPHTPESGRLLPWHDALKAFRDKLDAPLLQSMRDEIEPPSDDVHGLAESMMQGLWDDLQKMPEAQRNMIGGMLSLPSERPVPGVPVHAQKDIHAHLTNYNGIVTDIARQVLFNHANRVEEMTNAAIPHQIPNSTAEKKYYTTVERLMDYMNRDYMLGMQWLKMNTQQQHRVLQLFADAREDEGFTARIDVSSTGVDPTDKNSAKRELALLERAFQDTGLEFKVMGETTLRKEQVRKLTPREIKVDGEASEETLREAMIAGKAILLHADNGDSHLSKRGNSQRLDVVFQKMADFVTNWPGADPIRGKAGNEAAAAARMLLCYAHAAGLARFMSDKPDHVRLIDRMLRDPRMNNDQALIVLDVAWDFVSHFALQNVYDNLKKANLAPAISQALQNILKSYRAFEVIGGTADKADDLGDLDQAQLRATAGNDVTDLHMQTLASFRHTVKRSFETPAVRTAFANMARHMGAEGNNWLYLFAQHPGRLAYGSDTLAPGIKAHGADAFALNSRNYEFVYVIFDELAKHWPDEFGDITQQLSRGTYDRITNDAGLEARRQAYERDVREGGGQWGSTPARPERMFAEGLLDRERT</sequence>
<keyword evidence="2" id="KW-0472">Membrane</keyword>
<keyword evidence="2" id="KW-0812">Transmembrane</keyword>
<protein>
    <submittedName>
        <fullName evidence="3">Uncharacterized protein</fullName>
    </submittedName>
</protein>
<dbReference type="EMBL" id="QUSW01000006">
    <property type="protein sequence ID" value="RQP22724.1"/>
    <property type="molecule type" value="Genomic_DNA"/>
</dbReference>
<evidence type="ECO:0000313" key="3">
    <source>
        <dbReference type="EMBL" id="RQP22724.1"/>
    </source>
</evidence>
<proteinExistence type="predicted"/>
<dbReference type="RefSeq" id="WP_124542293.1">
    <property type="nucleotide sequence ID" value="NZ_QUSW01000006.1"/>
</dbReference>
<feature type="transmembrane region" description="Helical" evidence="2">
    <location>
        <begin position="357"/>
        <end position="378"/>
    </location>
</feature>
<reference evidence="3 4" key="2">
    <citation type="submission" date="2018-12" db="EMBL/GenBank/DDBJ databases">
        <title>Rhizobacter gummiphilus sp. nov., a rubber-degrading bacterium isolated from the soil of a botanical garden in Japan.</title>
        <authorList>
            <person name="Shunsuke S.S."/>
        </authorList>
    </citation>
    <scope>NUCLEOTIDE SEQUENCE [LARGE SCALE GENOMIC DNA]</scope>
    <source>
        <strain evidence="3 4">S-16</strain>
    </source>
</reference>
<organism evidence="3 4">
    <name type="scientific">Piscinibacter terrae</name>
    <dbReference type="NCBI Taxonomy" id="2496871"/>
    <lineage>
        <taxon>Bacteria</taxon>
        <taxon>Pseudomonadati</taxon>
        <taxon>Pseudomonadota</taxon>
        <taxon>Betaproteobacteria</taxon>
        <taxon>Burkholderiales</taxon>
        <taxon>Sphaerotilaceae</taxon>
        <taxon>Piscinibacter</taxon>
    </lineage>
</organism>